<dbReference type="EMBL" id="GBRH01276135">
    <property type="protein sequence ID" value="JAD21760.1"/>
    <property type="molecule type" value="Transcribed_RNA"/>
</dbReference>
<sequence>MPSPVQEEPAAEQERHISNAIKEILAPTNAQQDALNGARVRLRRASTTSGKEQMGNKRNGRERNGSSRRRQAGAACNLRRSI</sequence>
<accession>A0A0A8Y906</accession>
<organism evidence="2">
    <name type="scientific">Arundo donax</name>
    <name type="common">Giant reed</name>
    <name type="synonym">Donax arundinaceus</name>
    <dbReference type="NCBI Taxonomy" id="35708"/>
    <lineage>
        <taxon>Eukaryota</taxon>
        <taxon>Viridiplantae</taxon>
        <taxon>Streptophyta</taxon>
        <taxon>Embryophyta</taxon>
        <taxon>Tracheophyta</taxon>
        <taxon>Spermatophyta</taxon>
        <taxon>Magnoliopsida</taxon>
        <taxon>Liliopsida</taxon>
        <taxon>Poales</taxon>
        <taxon>Poaceae</taxon>
        <taxon>PACMAD clade</taxon>
        <taxon>Arundinoideae</taxon>
        <taxon>Arundineae</taxon>
        <taxon>Arundo</taxon>
    </lineage>
</organism>
<feature type="region of interest" description="Disordered" evidence="1">
    <location>
        <begin position="40"/>
        <end position="82"/>
    </location>
</feature>
<proteinExistence type="predicted"/>
<evidence type="ECO:0000313" key="2">
    <source>
        <dbReference type="EMBL" id="JAD21760.1"/>
    </source>
</evidence>
<reference evidence="2" key="2">
    <citation type="journal article" date="2015" name="Data Brief">
        <title>Shoot transcriptome of the giant reed, Arundo donax.</title>
        <authorList>
            <person name="Barrero R.A."/>
            <person name="Guerrero F.D."/>
            <person name="Moolhuijzen P."/>
            <person name="Goolsby J.A."/>
            <person name="Tidwell J."/>
            <person name="Bellgard S.E."/>
            <person name="Bellgard M.I."/>
        </authorList>
    </citation>
    <scope>NUCLEOTIDE SEQUENCE</scope>
    <source>
        <tissue evidence="2">Shoot tissue taken approximately 20 cm above the soil surface</tissue>
    </source>
</reference>
<dbReference type="AlphaFoldDB" id="A0A0A8Y906"/>
<evidence type="ECO:0000256" key="1">
    <source>
        <dbReference type="SAM" id="MobiDB-lite"/>
    </source>
</evidence>
<reference evidence="2" key="1">
    <citation type="submission" date="2014-09" db="EMBL/GenBank/DDBJ databases">
        <authorList>
            <person name="Magalhaes I.L.F."/>
            <person name="Oliveira U."/>
            <person name="Santos F.R."/>
            <person name="Vidigal T.H.D.A."/>
            <person name="Brescovit A.D."/>
            <person name="Santos A.J."/>
        </authorList>
    </citation>
    <scope>NUCLEOTIDE SEQUENCE</scope>
    <source>
        <tissue evidence="2">Shoot tissue taken approximately 20 cm above the soil surface</tissue>
    </source>
</reference>
<name>A0A0A8Y906_ARUDO</name>
<protein>
    <submittedName>
        <fullName evidence="2">Uncharacterized protein</fullName>
    </submittedName>
</protein>